<gene>
    <name evidence="2" type="ORF">Cvel_21327</name>
</gene>
<feature type="region of interest" description="Disordered" evidence="1">
    <location>
        <begin position="422"/>
        <end position="460"/>
    </location>
</feature>
<organism evidence="2">
    <name type="scientific">Chromera velia CCMP2878</name>
    <dbReference type="NCBI Taxonomy" id="1169474"/>
    <lineage>
        <taxon>Eukaryota</taxon>
        <taxon>Sar</taxon>
        <taxon>Alveolata</taxon>
        <taxon>Colpodellida</taxon>
        <taxon>Chromeraceae</taxon>
        <taxon>Chromera</taxon>
    </lineage>
</organism>
<dbReference type="AlphaFoldDB" id="A0A0G4GCP0"/>
<feature type="compositionally biased region" description="Pro residues" evidence="1">
    <location>
        <begin position="431"/>
        <end position="440"/>
    </location>
</feature>
<dbReference type="VEuPathDB" id="CryptoDB:Cvel_21327"/>
<reference evidence="2" key="1">
    <citation type="submission" date="2014-11" db="EMBL/GenBank/DDBJ databases">
        <authorList>
            <person name="Otto D Thomas"/>
            <person name="Naeem Raeece"/>
        </authorList>
    </citation>
    <scope>NUCLEOTIDE SEQUENCE</scope>
</reference>
<name>A0A0G4GCP0_9ALVE</name>
<evidence type="ECO:0000256" key="1">
    <source>
        <dbReference type="SAM" id="MobiDB-lite"/>
    </source>
</evidence>
<feature type="compositionally biased region" description="Low complexity" evidence="1">
    <location>
        <begin position="441"/>
        <end position="460"/>
    </location>
</feature>
<protein>
    <submittedName>
        <fullName evidence="2">Uncharacterized protein</fullName>
    </submittedName>
</protein>
<evidence type="ECO:0000313" key="2">
    <source>
        <dbReference type="EMBL" id="CEM27037.1"/>
    </source>
</evidence>
<proteinExistence type="predicted"/>
<sequence>MASSESAAEPPPLASFRIFNGTPEGLESLQVSFRQVDQGQRFRSTGNQFVNVPPGEWITVTIPPTAFGIPTDLSTLTAKFRKYGIRWDGHPEAGQSIQPQDGGEYRVGVDDECPPLTSEELARAARLVQDLIEGALNATPPLYGTPERPPPEIWRYIVTQMGRDGTNDRIAANTRDMIGDSGFRSMSTYWGGIYDSHPRKQTVSPSAPNPSDVIASGEYKIEVYHRAMDRCPGGNEDIQVIKHTFRPAVDPAQDPSLTAFIFQNWDVMAYMHTQPKPRDPAKAAAFSSSVPAALVRIFEGSQENRDIVCTINDPRPHCEVRETEWSSIEILLKDPEGNLIARVHRRARLTEDQNVPISLMPPEAPASESVQALLDRVEAALRMGTVCEWSEEGHMAADLRGAVTEEWDYVAGIYGFTPIYFEERQAQPNPTQAPPQPSSPSPASGPASGSSTVPAGPTGT</sequence>
<accession>A0A0G4GCP0</accession>
<dbReference type="EMBL" id="CDMZ01001091">
    <property type="protein sequence ID" value="CEM27037.1"/>
    <property type="molecule type" value="Genomic_DNA"/>
</dbReference>